<dbReference type="InterPro" id="IPR015500">
    <property type="entry name" value="Peptidase_S8_subtilisin-rel"/>
</dbReference>
<dbReference type="Pfam" id="PF02225">
    <property type="entry name" value="PA"/>
    <property type="match status" value="1"/>
</dbReference>
<organism evidence="14 15">
    <name type="scientific">Smittium culicis</name>
    <dbReference type="NCBI Taxonomy" id="133412"/>
    <lineage>
        <taxon>Eukaryota</taxon>
        <taxon>Fungi</taxon>
        <taxon>Fungi incertae sedis</taxon>
        <taxon>Zoopagomycota</taxon>
        <taxon>Kickxellomycotina</taxon>
        <taxon>Harpellomycetes</taxon>
        <taxon>Harpellales</taxon>
        <taxon>Legeriomycetaceae</taxon>
        <taxon>Smittium</taxon>
    </lineage>
</organism>
<dbReference type="InterPro" id="IPR023828">
    <property type="entry name" value="Peptidase_S8_Ser-AS"/>
</dbReference>
<keyword evidence="6 8" id="KW-0720">Serine protease</keyword>
<keyword evidence="4 10" id="KW-0732">Signal</keyword>
<keyword evidence="3 8" id="KW-0645">Protease</keyword>
<evidence type="ECO:0000259" key="12">
    <source>
        <dbReference type="Pfam" id="PF02225"/>
    </source>
</evidence>
<dbReference type="PROSITE" id="PS00136">
    <property type="entry name" value="SUBTILASE_ASP"/>
    <property type="match status" value="1"/>
</dbReference>
<evidence type="ECO:0000256" key="2">
    <source>
        <dbReference type="ARBA" id="ARBA00022525"/>
    </source>
</evidence>
<protein>
    <submittedName>
        <fullName evidence="14">Minor extracellular protease vpr</fullName>
    </submittedName>
</protein>
<evidence type="ECO:0000256" key="9">
    <source>
        <dbReference type="RuleBase" id="RU003355"/>
    </source>
</evidence>
<feature type="domain" description="PA" evidence="12">
    <location>
        <begin position="382"/>
        <end position="456"/>
    </location>
</feature>
<dbReference type="PROSITE" id="PS51892">
    <property type="entry name" value="SUBTILASE"/>
    <property type="match status" value="1"/>
</dbReference>
<feature type="active site" description="Charge relay system" evidence="7 8">
    <location>
        <position position="219"/>
    </location>
</feature>
<dbReference type="Pfam" id="PF06280">
    <property type="entry name" value="fn3_5"/>
    <property type="match status" value="1"/>
</dbReference>
<dbReference type="InterPro" id="IPR000209">
    <property type="entry name" value="Peptidase_S8/S53_dom"/>
</dbReference>
<dbReference type="InterPro" id="IPR003137">
    <property type="entry name" value="PA_domain"/>
</dbReference>
<dbReference type="GO" id="GO:0006508">
    <property type="term" value="P:proteolysis"/>
    <property type="evidence" value="ECO:0007669"/>
    <property type="project" value="UniProtKB-KW"/>
</dbReference>
<evidence type="ECO:0000256" key="10">
    <source>
        <dbReference type="SAM" id="SignalP"/>
    </source>
</evidence>
<keyword evidence="5 8" id="KW-0378">Hydrolase</keyword>
<dbReference type="AlphaFoldDB" id="A0A1R1YR71"/>
<dbReference type="PROSITE" id="PS00137">
    <property type="entry name" value="SUBTILASE_HIS"/>
    <property type="match status" value="1"/>
</dbReference>
<dbReference type="CDD" id="cd00538">
    <property type="entry name" value="PA"/>
    <property type="match status" value="1"/>
</dbReference>
<comment type="similarity">
    <text evidence="1 8 9">Belongs to the peptidase S8 family.</text>
</comment>
<comment type="caution">
    <text evidence="14">The sequence shown here is derived from an EMBL/GenBank/DDBJ whole genome shotgun (WGS) entry which is preliminary data.</text>
</comment>
<evidence type="ECO:0000313" key="15">
    <source>
        <dbReference type="Proteomes" id="UP000187429"/>
    </source>
</evidence>
<evidence type="ECO:0000256" key="3">
    <source>
        <dbReference type="ARBA" id="ARBA00022670"/>
    </source>
</evidence>
<dbReference type="Gene3D" id="2.60.40.1710">
    <property type="entry name" value="Subtilisin-like superfamily"/>
    <property type="match status" value="1"/>
</dbReference>
<evidence type="ECO:0000256" key="7">
    <source>
        <dbReference type="PIRSR" id="PIRSR615500-1"/>
    </source>
</evidence>
<feature type="active site" description="Charge relay system" evidence="7 8">
    <location>
        <position position="528"/>
    </location>
</feature>
<feature type="chain" id="PRO_5010298115" evidence="10">
    <location>
        <begin position="21"/>
        <end position="1045"/>
    </location>
</feature>
<dbReference type="InterPro" id="IPR051048">
    <property type="entry name" value="Peptidase_S8/S53_subtilisin"/>
</dbReference>
<reference evidence="15" key="1">
    <citation type="submission" date="2017-01" db="EMBL/GenBank/DDBJ databases">
        <authorList>
            <person name="Wang Y."/>
            <person name="White M."/>
            <person name="Kvist S."/>
            <person name="Moncalvo J.-M."/>
        </authorList>
    </citation>
    <scope>NUCLEOTIDE SEQUENCE [LARGE SCALE GENOMIC DNA]</scope>
    <source>
        <strain evidence="15">ID-206-W2</strain>
    </source>
</reference>
<feature type="signal peptide" evidence="10">
    <location>
        <begin position="1"/>
        <end position="20"/>
    </location>
</feature>
<keyword evidence="15" id="KW-1185">Reference proteome</keyword>
<dbReference type="GO" id="GO:0004252">
    <property type="term" value="F:serine-type endopeptidase activity"/>
    <property type="evidence" value="ECO:0007669"/>
    <property type="project" value="UniProtKB-UniRule"/>
</dbReference>
<dbReference type="Pfam" id="PF00082">
    <property type="entry name" value="Peptidase_S8"/>
    <property type="match status" value="1"/>
</dbReference>
<dbReference type="OrthoDB" id="10256524at2759"/>
<evidence type="ECO:0000256" key="6">
    <source>
        <dbReference type="ARBA" id="ARBA00022825"/>
    </source>
</evidence>
<name>A0A1R1YR71_9FUNG</name>
<dbReference type="InterPro" id="IPR023827">
    <property type="entry name" value="Peptidase_S8_Asp-AS"/>
</dbReference>
<evidence type="ECO:0000256" key="8">
    <source>
        <dbReference type="PROSITE-ProRule" id="PRU01240"/>
    </source>
</evidence>
<dbReference type="SUPFAM" id="SSF52025">
    <property type="entry name" value="PA domain"/>
    <property type="match status" value="1"/>
</dbReference>
<dbReference type="PRINTS" id="PR00723">
    <property type="entry name" value="SUBTILISIN"/>
</dbReference>
<dbReference type="InterPro" id="IPR022398">
    <property type="entry name" value="Peptidase_S8_His-AS"/>
</dbReference>
<feature type="active site" description="Charge relay system" evidence="7 8">
    <location>
        <position position="170"/>
    </location>
</feature>
<dbReference type="Gene3D" id="3.50.30.30">
    <property type="match status" value="1"/>
</dbReference>
<dbReference type="Gene3D" id="3.40.50.200">
    <property type="entry name" value="Peptidase S8/S53 domain"/>
    <property type="match status" value="1"/>
</dbReference>
<dbReference type="CDD" id="cd07489">
    <property type="entry name" value="Peptidases_S8_5"/>
    <property type="match status" value="1"/>
</dbReference>
<evidence type="ECO:0000259" key="11">
    <source>
        <dbReference type="Pfam" id="PF00082"/>
    </source>
</evidence>
<accession>A0A1R1YR71</accession>
<evidence type="ECO:0000256" key="1">
    <source>
        <dbReference type="ARBA" id="ARBA00011073"/>
    </source>
</evidence>
<keyword evidence="2" id="KW-0964">Secreted</keyword>
<proteinExistence type="inferred from homology"/>
<dbReference type="PANTHER" id="PTHR43399:SF4">
    <property type="entry name" value="CELL WALL-ASSOCIATED PROTEASE"/>
    <property type="match status" value="1"/>
</dbReference>
<dbReference type="InterPro" id="IPR034187">
    <property type="entry name" value="Peptidases_S8_5"/>
</dbReference>
<dbReference type="InterPro" id="IPR046450">
    <property type="entry name" value="PA_dom_sf"/>
</dbReference>
<evidence type="ECO:0000259" key="13">
    <source>
        <dbReference type="Pfam" id="PF06280"/>
    </source>
</evidence>
<sequence length="1045" mass="114561">MVSFSKFSFGIIYLLSAIQAKKVSIDEKNLSTMNNDGVHVEENASIIEFNLPKISSSDDDISAYKSQQREFFSYLDSNNIPYKTRTEFNSHLLHGVSLNVSPEHLDKISEFEQVKSIWPLLSKVHSPSQDLEDDNDGAPNLNFAHALTGVDKLHSVHSLSGKGVKVAVIDTGVDFRHPSLGGCFGKGCRIVGGYNFIGSDGGSGMANMDSTPFDDCVGHGTHVSGIIGANDKNFVGVAPNTTLSVYRIFGCTPKAKIQFDVVIKAMLKAFKDGNNVINMSFGSGSSWAQYLDARVASSISRYGTIIIAAFGNNGEHGMYSGGAPSVGSDVIAVGSVDNSVYFAKTITVFGKTHISVEISSSATNGHFPDKKTTALLGKNLGNEHGCQAYNQDLSGKTIFVKRGDCIFEKKAKNAESAGAAGVVVYNDRDGSVSMMISNKSVHVPMVLIKKKDAEKILEAFAAQQELIISGSKENTKINPETAGLVSGFSSIGPGPLLEGKPNILGVGGKLYSTFPINKGSYKQISGTSMAAPYIAGIAALWSEKRKADEKKSGKVAKNNNALDFDNQLKTCGRPVKNLKNETSEILFSSVAKQGSGLIDAVCLIENKVVLKPNQIRLGDTLPGKKEKITVDIQNNSDNNVEYQIEHLPAEALTEHDIDGLYTNKLESMNLLANLLLGANKIVLAAGETKKVELFIDPPNYPEKGKYWLYSGFIKFKNTGLYQNEQAKDLIASYIGMLGDYSSIKVLPEEDGFRAPFMTSLKEISGFYKKFNTYKNMTEERMVDMLKLDDVVFSRSGKQIPVLIVKLNHPTMIMTVEAIDADSDKNMGFVYPRGISTMLGRSLNRGSVPPMGKNKRYMYIVPFIGTTMNIFKLKKEKKSGNAKQNVDYELMKKMGNISSFNSKVDFISYLGSISQPRLDLENKIMSETKSASSTDLFDFKARKLGVMRNMKLFNAISRRFPKSDSSNVIDMIVSTANKLNMYNYDIDPASKPKTNTETKPVLFKPIVTRLPEGEYYLRVKVLNPAGKLNKNPSFQQWESKVFLVEN</sequence>
<dbReference type="SUPFAM" id="SSF52743">
    <property type="entry name" value="Subtilisin-like"/>
    <property type="match status" value="1"/>
</dbReference>
<evidence type="ECO:0000256" key="5">
    <source>
        <dbReference type="ARBA" id="ARBA00022801"/>
    </source>
</evidence>
<dbReference type="PROSITE" id="PS00138">
    <property type="entry name" value="SUBTILASE_SER"/>
    <property type="match status" value="1"/>
</dbReference>
<feature type="domain" description="C5a peptidase/Subtilisin-like protease SBT2-like Fn3-like" evidence="13">
    <location>
        <begin position="617"/>
        <end position="718"/>
    </location>
</feature>
<evidence type="ECO:0000313" key="14">
    <source>
        <dbReference type="EMBL" id="OMJ29387.1"/>
    </source>
</evidence>
<evidence type="ECO:0000256" key="4">
    <source>
        <dbReference type="ARBA" id="ARBA00022729"/>
    </source>
</evidence>
<gene>
    <name evidence="14" type="ORF">AYI69_g1112</name>
</gene>
<dbReference type="PANTHER" id="PTHR43399">
    <property type="entry name" value="SUBTILISIN-RELATED"/>
    <property type="match status" value="1"/>
</dbReference>
<feature type="domain" description="Peptidase S8/S53" evidence="11">
    <location>
        <begin position="161"/>
        <end position="548"/>
    </location>
</feature>
<dbReference type="InterPro" id="IPR036852">
    <property type="entry name" value="Peptidase_S8/S53_dom_sf"/>
</dbReference>
<dbReference type="GO" id="GO:0016020">
    <property type="term" value="C:membrane"/>
    <property type="evidence" value="ECO:0007669"/>
    <property type="project" value="InterPro"/>
</dbReference>
<dbReference type="EMBL" id="LSSM01000296">
    <property type="protein sequence ID" value="OMJ29387.1"/>
    <property type="molecule type" value="Genomic_DNA"/>
</dbReference>
<dbReference type="Proteomes" id="UP000187429">
    <property type="component" value="Unassembled WGS sequence"/>
</dbReference>
<dbReference type="InterPro" id="IPR010435">
    <property type="entry name" value="C5a/SBT2-like_Fn3"/>
</dbReference>